<protein>
    <submittedName>
        <fullName evidence="2">Siderophore-interacting protein</fullName>
    </submittedName>
</protein>
<feature type="domain" description="FAD-binding FR-type" evidence="1">
    <location>
        <begin position="17"/>
        <end position="135"/>
    </location>
</feature>
<dbReference type="Pfam" id="PF08021">
    <property type="entry name" value="FAD_binding_9"/>
    <property type="match status" value="1"/>
</dbReference>
<dbReference type="Gene3D" id="3.40.50.80">
    <property type="entry name" value="Nucleotide-binding domain of ferredoxin-NADP reductase (FNR) module"/>
    <property type="match status" value="1"/>
</dbReference>
<evidence type="ECO:0000259" key="1">
    <source>
        <dbReference type="PROSITE" id="PS51384"/>
    </source>
</evidence>
<dbReference type="InterPro" id="IPR017938">
    <property type="entry name" value="Riboflavin_synthase-like_b-brl"/>
</dbReference>
<dbReference type="EMBL" id="BSUO01000001">
    <property type="protein sequence ID" value="GMA39381.1"/>
    <property type="molecule type" value="Genomic_DNA"/>
</dbReference>
<dbReference type="Pfam" id="PF04954">
    <property type="entry name" value="SIP"/>
    <property type="match status" value="1"/>
</dbReference>
<dbReference type="Proteomes" id="UP001157126">
    <property type="component" value="Unassembled WGS sequence"/>
</dbReference>
<dbReference type="CDD" id="cd06193">
    <property type="entry name" value="siderophore_interacting"/>
    <property type="match status" value="1"/>
</dbReference>
<dbReference type="PANTHER" id="PTHR30157:SF0">
    <property type="entry name" value="NADPH-DEPENDENT FERRIC-CHELATE REDUCTASE"/>
    <property type="match status" value="1"/>
</dbReference>
<proteinExistence type="predicted"/>
<dbReference type="RefSeq" id="WP_284303309.1">
    <property type="nucleotide sequence ID" value="NZ_BSUO01000001.1"/>
</dbReference>
<dbReference type="InterPro" id="IPR013113">
    <property type="entry name" value="SIP_FAD-bd"/>
</dbReference>
<keyword evidence="3" id="KW-1185">Reference proteome</keyword>
<dbReference type="Gene3D" id="2.40.30.10">
    <property type="entry name" value="Translation factors"/>
    <property type="match status" value="1"/>
</dbReference>
<dbReference type="PANTHER" id="PTHR30157">
    <property type="entry name" value="FERRIC REDUCTASE, NADPH-DEPENDENT"/>
    <property type="match status" value="1"/>
</dbReference>
<comment type="caution">
    <text evidence="2">The sequence shown here is derived from an EMBL/GenBank/DDBJ whole genome shotgun (WGS) entry which is preliminary data.</text>
</comment>
<dbReference type="InterPro" id="IPR017927">
    <property type="entry name" value="FAD-bd_FR_type"/>
</dbReference>
<gene>
    <name evidence="2" type="primary">mxcB</name>
    <name evidence="2" type="ORF">GCM10025883_14260</name>
</gene>
<evidence type="ECO:0000313" key="3">
    <source>
        <dbReference type="Proteomes" id="UP001157126"/>
    </source>
</evidence>
<dbReference type="PROSITE" id="PS51384">
    <property type="entry name" value="FAD_FR"/>
    <property type="match status" value="1"/>
</dbReference>
<dbReference type="InterPro" id="IPR039374">
    <property type="entry name" value="SIP_fam"/>
</dbReference>
<dbReference type="InterPro" id="IPR039261">
    <property type="entry name" value="FNR_nucleotide-bd"/>
</dbReference>
<accession>A0ABQ6IPK0</accession>
<reference evidence="3" key="1">
    <citation type="journal article" date="2019" name="Int. J. Syst. Evol. Microbiol.">
        <title>The Global Catalogue of Microorganisms (GCM) 10K type strain sequencing project: providing services to taxonomists for standard genome sequencing and annotation.</title>
        <authorList>
            <consortium name="The Broad Institute Genomics Platform"/>
            <consortium name="The Broad Institute Genome Sequencing Center for Infectious Disease"/>
            <person name="Wu L."/>
            <person name="Ma J."/>
        </authorList>
    </citation>
    <scope>NUCLEOTIDE SEQUENCE [LARGE SCALE GENOMIC DNA]</scope>
    <source>
        <strain evidence="3">NBRC 113072</strain>
    </source>
</reference>
<dbReference type="InterPro" id="IPR007037">
    <property type="entry name" value="SIP_rossman_dom"/>
</dbReference>
<sequence length="261" mass="27998">MPRPGEGGRPGAARRSGAPRLCTVTEVFDLTPRLRRVVFRSDDLVGVTSISPAQRVTLVLPQGSSFGPDGLESAEYTSARRRRRTYTLVDLDSTAGTAAVELVRHGSGVAGAWAERVRPGDEFVLSGPMGKFTIDPEHTAFLLIADETAVPALRQIVAALPEGATAEVHVEVADEAERVDLPSPAQVDVTWWLRSEHDGLTGELVGRLAPHLRTAGPGVTVWLAAEAEAVTTLRAHLLAEAGCERGRLDAVAYWRRGRAET</sequence>
<name>A0ABQ6IPK0_9MICO</name>
<dbReference type="SUPFAM" id="SSF63380">
    <property type="entry name" value="Riboflavin synthase domain-like"/>
    <property type="match status" value="1"/>
</dbReference>
<evidence type="ECO:0000313" key="2">
    <source>
        <dbReference type="EMBL" id="GMA39381.1"/>
    </source>
</evidence>
<organism evidence="2 3">
    <name type="scientific">Mobilicoccus caccae</name>
    <dbReference type="NCBI Taxonomy" id="1859295"/>
    <lineage>
        <taxon>Bacteria</taxon>
        <taxon>Bacillati</taxon>
        <taxon>Actinomycetota</taxon>
        <taxon>Actinomycetes</taxon>
        <taxon>Micrococcales</taxon>
        <taxon>Dermatophilaceae</taxon>
        <taxon>Mobilicoccus</taxon>
    </lineage>
</organism>